<feature type="region of interest" description="Disordered" evidence="7">
    <location>
        <begin position="1"/>
        <end position="38"/>
    </location>
</feature>
<dbReference type="AlphaFoldDB" id="A0A3S0Z4F5"/>
<organism evidence="10 11">
    <name type="scientific">Elysia chlorotica</name>
    <name type="common">Eastern emerald elysia</name>
    <name type="synonym">Sea slug</name>
    <dbReference type="NCBI Taxonomy" id="188477"/>
    <lineage>
        <taxon>Eukaryota</taxon>
        <taxon>Metazoa</taxon>
        <taxon>Spiralia</taxon>
        <taxon>Lophotrochozoa</taxon>
        <taxon>Mollusca</taxon>
        <taxon>Gastropoda</taxon>
        <taxon>Heterobranchia</taxon>
        <taxon>Euthyneura</taxon>
        <taxon>Panpulmonata</taxon>
        <taxon>Sacoglossa</taxon>
        <taxon>Placobranchoidea</taxon>
        <taxon>Plakobranchidae</taxon>
        <taxon>Elysia</taxon>
    </lineage>
</organism>
<evidence type="ECO:0000313" key="10">
    <source>
        <dbReference type="EMBL" id="RUS69165.1"/>
    </source>
</evidence>
<gene>
    <name evidence="10" type="ORF">EGW08_023073</name>
</gene>
<evidence type="ECO:0000256" key="7">
    <source>
        <dbReference type="SAM" id="MobiDB-lite"/>
    </source>
</evidence>
<feature type="compositionally biased region" description="Basic and acidic residues" evidence="7">
    <location>
        <begin position="328"/>
        <end position="351"/>
    </location>
</feature>
<comment type="caution">
    <text evidence="10">The sequence shown here is derived from an EMBL/GenBank/DDBJ whole genome shotgun (WGS) entry which is preliminary data.</text>
</comment>
<keyword evidence="8" id="KW-0472">Membrane</keyword>
<dbReference type="InterPro" id="IPR045054">
    <property type="entry name" value="P4HA-like"/>
</dbReference>
<feature type="compositionally biased region" description="Polar residues" evidence="7">
    <location>
        <begin position="8"/>
        <end position="20"/>
    </location>
</feature>
<reference evidence="10 11" key="1">
    <citation type="submission" date="2019-01" db="EMBL/GenBank/DDBJ databases">
        <title>A draft genome assembly of the solar-powered sea slug Elysia chlorotica.</title>
        <authorList>
            <person name="Cai H."/>
            <person name="Li Q."/>
            <person name="Fang X."/>
            <person name="Li J."/>
            <person name="Curtis N.E."/>
            <person name="Altenburger A."/>
            <person name="Shibata T."/>
            <person name="Feng M."/>
            <person name="Maeda T."/>
            <person name="Schwartz J.A."/>
            <person name="Shigenobu S."/>
            <person name="Lundholm N."/>
            <person name="Nishiyama T."/>
            <person name="Yang H."/>
            <person name="Hasebe M."/>
            <person name="Li S."/>
            <person name="Pierce S.K."/>
            <person name="Wang J."/>
        </authorList>
    </citation>
    <scope>NUCLEOTIDE SEQUENCE [LARGE SCALE GENOMIC DNA]</scope>
    <source>
        <strain evidence="10">EC2010</strain>
        <tissue evidence="10">Whole organism of an adult</tissue>
    </source>
</reference>
<evidence type="ECO:0000256" key="2">
    <source>
        <dbReference type="ARBA" id="ARBA00022723"/>
    </source>
</evidence>
<dbReference type="Gene3D" id="2.60.120.620">
    <property type="entry name" value="q2cbj1_9rhob like domain"/>
    <property type="match status" value="1"/>
</dbReference>
<keyword evidence="8" id="KW-1133">Transmembrane helix</keyword>
<dbReference type="GO" id="GO:0005783">
    <property type="term" value="C:endoplasmic reticulum"/>
    <property type="evidence" value="ECO:0007669"/>
    <property type="project" value="TreeGrafter"/>
</dbReference>
<evidence type="ECO:0000256" key="8">
    <source>
        <dbReference type="SAM" id="Phobius"/>
    </source>
</evidence>
<feature type="compositionally biased region" description="Polar residues" evidence="7">
    <location>
        <begin position="28"/>
        <end position="38"/>
    </location>
</feature>
<dbReference type="InterPro" id="IPR005123">
    <property type="entry name" value="Oxoglu/Fe-dep_dioxygenase_dom"/>
</dbReference>
<accession>A0A3S0Z4F5</accession>
<dbReference type="PANTHER" id="PTHR10869:SF180">
    <property type="entry name" value="FE2OG DIOXYGENASE DOMAIN-CONTAINING PROTEIN"/>
    <property type="match status" value="1"/>
</dbReference>
<evidence type="ECO:0000256" key="1">
    <source>
        <dbReference type="ARBA" id="ARBA00001961"/>
    </source>
</evidence>
<keyword evidence="11" id="KW-1185">Reference proteome</keyword>
<evidence type="ECO:0000313" key="11">
    <source>
        <dbReference type="Proteomes" id="UP000271974"/>
    </source>
</evidence>
<evidence type="ECO:0000256" key="6">
    <source>
        <dbReference type="ARBA" id="ARBA00023004"/>
    </source>
</evidence>
<feature type="region of interest" description="Disordered" evidence="7">
    <location>
        <begin position="308"/>
        <end position="399"/>
    </location>
</feature>
<dbReference type="PROSITE" id="PS51471">
    <property type="entry name" value="FE2OG_OXY"/>
    <property type="match status" value="1"/>
</dbReference>
<dbReference type="FunFam" id="2.60.120.620:FF:000054">
    <property type="entry name" value="Prolyl 4-hydroxylase subunit alpha-1"/>
    <property type="match status" value="1"/>
</dbReference>
<feature type="transmembrane region" description="Helical" evidence="8">
    <location>
        <begin position="47"/>
        <end position="67"/>
    </location>
</feature>
<evidence type="ECO:0000259" key="9">
    <source>
        <dbReference type="PROSITE" id="PS51471"/>
    </source>
</evidence>
<keyword evidence="3" id="KW-0847">Vitamin C</keyword>
<dbReference type="Proteomes" id="UP000271974">
    <property type="component" value="Unassembled WGS sequence"/>
</dbReference>
<name>A0A3S0Z4F5_ELYCH</name>
<evidence type="ECO:0000256" key="3">
    <source>
        <dbReference type="ARBA" id="ARBA00022896"/>
    </source>
</evidence>
<feature type="compositionally biased region" description="Polar residues" evidence="7">
    <location>
        <begin position="378"/>
        <end position="390"/>
    </location>
</feature>
<feature type="compositionally biased region" description="Basic and acidic residues" evidence="7">
    <location>
        <begin position="361"/>
        <end position="377"/>
    </location>
</feature>
<keyword evidence="6" id="KW-0408">Iron</keyword>
<dbReference type="PANTHER" id="PTHR10869">
    <property type="entry name" value="PROLYL 4-HYDROXYLASE ALPHA SUBUNIT"/>
    <property type="match status" value="1"/>
</dbReference>
<dbReference type="GO" id="GO:0004656">
    <property type="term" value="F:procollagen-proline 4-dioxygenase activity"/>
    <property type="evidence" value="ECO:0007669"/>
    <property type="project" value="TreeGrafter"/>
</dbReference>
<keyword evidence="8" id="KW-0812">Transmembrane</keyword>
<dbReference type="GO" id="GO:0031418">
    <property type="term" value="F:L-ascorbic acid binding"/>
    <property type="evidence" value="ECO:0007669"/>
    <property type="project" value="UniProtKB-KW"/>
</dbReference>
<dbReference type="InterPro" id="IPR044862">
    <property type="entry name" value="Pro_4_hyd_alph_FE2OG_OXY"/>
</dbReference>
<dbReference type="Pfam" id="PF13640">
    <property type="entry name" value="2OG-FeII_Oxy_3"/>
    <property type="match status" value="1"/>
</dbReference>
<evidence type="ECO:0000256" key="5">
    <source>
        <dbReference type="ARBA" id="ARBA00023002"/>
    </source>
</evidence>
<dbReference type="InterPro" id="IPR006620">
    <property type="entry name" value="Pro_4_hyd_alph"/>
</dbReference>
<dbReference type="STRING" id="188477.A0A3S0Z4F5"/>
<keyword evidence="2" id="KW-0479">Metal-binding</keyword>
<proteinExistence type="predicted"/>
<dbReference type="EMBL" id="RQTK01001800">
    <property type="protein sequence ID" value="RUS69165.1"/>
    <property type="molecule type" value="Genomic_DNA"/>
</dbReference>
<comment type="cofactor">
    <cofactor evidence="1">
        <name>L-ascorbate</name>
        <dbReference type="ChEBI" id="CHEBI:38290"/>
    </cofactor>
</comment>
<evidence type="ECO:0000256" key="4">
    <source>
        <dbReference type="ARBA" id="ARBA00022964"/>
    </source>
</evidence>
<keyword evidence="4" id="KW-0223">Dioxygenase</keyword>
<feature type="domain" description="Fe2OG dioxygenase" evidence="9">
    <location>
        <begin position="542"/>
        <end position="645"/>
    </location>
</feature>
<keyword evidence="5" id="KW-0560">Oxidoreductase</keyword>
<dbReference type="SMART" id="SM00702">
    <property type="entry name" value="P4Hc"/>
    <property type="match status" value="1"/>
</dbReference>
<protein>
    <recommendedName>
        <fullName evidence="9">Fe2OG dioxygenase domain-containing protein</fullName>
    </recommendedName>
</protein>
<dbReference type="GO" id="GO:0005506">
    <property type="term" value="F:iron ion binding"/>
    <property type="evidence" value="ECO:0007669"/>
    <property type="project" value="InterPro"/>
</dbReference>
<dbReference type="OrthoDB" id="420380at2759"/>
<sequence length="702" mass="78773">MARKRTPTKQVNDRIQLSKENSNKSTRETSSNGENVKQSKPCLKASHLTFVTILLTLTTAAVCYSVYPELTSLMDIRRTPMPSLRNIVDSKKDSRVISKRDIGEHVISDAIQTNRESASIPFIDQVPNMLEVSDEELAKLAAKIMQLKTRHVAGSENVPLSEGMDNLNSADVKVKRDNSVQSESEILNDLKSQVQISVNDSNNDDINQETKGQLSNSDAVEAILSEDGKLWSDNSASKSDRVDKNASTVVSKDENVQMQALASSENKVYVGHKNALLNEEKSTKTGPIILSADSPHISLGFNDIQSVSTAERERKSTHKKGLGSKQTKQKEFKIRSEEKNSERISTKEIVDRSQLPNTAKENAKKNFGKNDKTKKQSTDASSTLHAGSKSSDTDFKPSFQRTFTPKKTFYGGRRIAPVELLNQQPTNSSVKVYLFDDFLSQQECEGLMNVHNNHVRAHTKQPILCFDSLNTLRKHIRDAGKKITVTSKVFTEGTSCVNESFSLQLQSWLNSNWSYSTAFYPGESKFSTNVAGRLQQSMGLKPENGGKFQITSYPLGKAYKTHTDCTIGSVDKRDRVISVLMYLNDAEEGGETKFPDLGIWVKPKRGRAIVWNNMSPSGVCEPHSRHAASVVKKGKKYILIRWYYYKSFQGLGHRPTPPHLPVRDDDQALVSCDDYDNGSCRWYDEWTYEHLLEYQQNKLYLS</sequence>